<dbReference type="PROSITE" id="PS50240">
    <property type="entry name" value="TRYPSIN_DOM"/>
    <property type="match status" value="2"/>
</dbReference>
<dbReference type="GO" id="GO:0042381">
    <property type="term" value="P:hemolymph coagulation"/>
    <property type="evidence" value="ECO:0007669"/>
    <property type="project" value="UniProtKB-KW"/>
</dbReference>
<dbReference type="EC" id="3.4.21.84" evidence="12"/>
<dbReference type="FunFam" id="2.40.10.10:FF:000120">
    <property type="entry name" value="Putative serine protease"/>
    <property type="match status" value="1"/>
</dbReference>
<keyword evidence="6" id="KW-0732">Signal</keyword>
<reference evidence="18" key="1">
    <citation type="submission" date="2015-01" db="EMBL/GenBank/DDBJ databases">
        <title>Transcriptome Assembly of Fopius arisanus.</title>
        <authorList>
            <person name="Geib S."/>
        </authorList>
    </citation>
    <scope>NUCLEOTIDE SEQUENCE</scope>
</reference>
<dbReference type="SMART" id="SM00020">
    <property type="entry name" value="Tryp_SPc"/>
    <property type="match status" value="1"/>
</dbReference>
<dbReference type="Gene3D" id="4.10.400.10">
    <property type="entry name" value="Low-density Lipoprotein Receptor"/>
    <property type="match status" value="8"/>
</dbReference>
<feature type="disulfide bond" evidence="13">
    <location>
        <begin position="1915"/>
        <end position="1930"/>
    </location>
</feature>
<keyword evidence="16" id="KW-0812">Transmembrane</keyword>
<dbReference type="EMBL" id="GBYB01013608">
    <property type="protein sequence ID" value="JAG83375.1"/>
    <property type="molecule type" value="Transcribed_RNA"/>
</dbReference>
<sequence length="2042" mass="228057">MEDPENSSSPRTGATTIQNCDSSRKSSRMENLSNCTKRRLEDIKYSLMSGNPQAVVRYKFTMMIGFTSVILALIFIGSIIYSSIHTDVSQPSSDPVLTNSDSESDLSELSKLFSDVLSEKVDTNLLYDMIANEGKNRRRRSAENVEQNEIQWGDRETEKRQIEYINQESICKARFEACQSILNDMQALTSTASESMNSLKGLLSSMDKPKGALSALLQCVECQNIDKIKVSTNKPPSTLEPSQNSATLIIQNLTVPGAVTDRWSSQPALLIQRSSEPGRGSNQVEKFTVVMNSTFSEPIKNTTIAENPIVQQQDGPVKYHFPILQNVRSHEFPPTSSSELPPEDNPEMLITQGPSFSANSHARMVPRQFQPNSLIETNPPVIPTAETMKTGQQVHINPQVSFNGVPVCYFGYPPGQGPTGKQSFPGFPGFPQPPYPSAPGQYQASLQYPHRVVSSPGHGFSNFQPAAVQTGPYGTFQMNSGGGFPGGWMPPTGPGQAYPRPQPYGCIYMPVPIHQFPGTSGFQRESNAAKNEDHHSRANLENPLVGASRSWNEEYNNDVYSGFARQQDLPCKQDEQLCMDGSICIEKLKWCDGRINCPDSSDEIGCSCRDRMNKDKLCDGYFDCPRGEDELGCFGCQPDSFSCQDWDRRYKRENCVPMPYRCDGISQCSNGRDEEECTMLTQTMSHDQDMIPTGYLTGYLHKNYKGKWYPVCTATQKWAIDACAAETGIQIRELPRIEAKVVPQGMNNSPYLAMMPSNQVELIPNCNNQALFVECPPIPCGTRIMSQDRYRPYGVYEDSLVASKLNDTALNSQEPAITILQKWKEAMEKYTNEKNYREIRDILENLRTISEPTESFLHPDKLAQYRTQFIEEMKETLNNLIEKQKAAPIVTTQSPLDKLMKDYHDSVHMMNGENSKIQGDNIMSEGLPPDFRIVGGRTSQPQAWPFLVAVYRDGYFHCGAVILDQLWIMTAAHCVNGHKTHYYEIQAGLLRRYSYSPMAQSRRARHIIPHPAYNRATMHNDIALIKLDEPLHFNRWIRPTCLPQNTSNLDPAPQTNCITIGWGSTMEHGPDPDDLREVQVPILTTCKHLVDRNNDHICAGVSEGGKDACQGDSGGPLMCQHPTSGPSQWYTAGIVSHGEGCARPNEPGVYTRVSKHKDWIDLVRGANLLTADVQQTKCPGFVCNGGLGKCLPGNRRCNGIVDCLDAEDEMNCPNPSVFLHNKSPTSLQNQHDSNVITSNTINSDPSPRIAVIEVFTTSAPVTPITIPPQPPLFAVLPVTTPKITLTETATELATELSTEPLPSPSTIPPPISHLDDSSPVFKCTRMTQTVPMYKRCDKSIDCEDGTDEQNCTCKDILNNSMPSAVCDGHLDCYDGTDEEKCDLCRDDQFTCSRSGVCIPKIQICDTIAQCPLKEDEVDCFTLTNNRNIVFDLENRTYLNQEGVITRISDGVWKPICSTYDAQASSLLANQICFYLGLKGHHTVRNVTVENHSLMPVHSTPGRLLPYKYTQELIVSNNDSNTCQGLWVKCQTVLSSTVESHRLEHVRNNPVNTSYLFPWEAAVFINGRYYCPGVLLEPDWVLTSYRCAQNIDLTNNYTTAVVGLSPTFQYADGPHQQVVGVDSVTSVDPKRLEASLLHLKSPVNMTRSVKPIFYDKLVLPPSVEDECVALGTDEKFNSKKTFFKPVVENCPKCHRCYVNGTNEICRRNETHSWDGLVVCRGKGGWFPTAVFQDKDMMCGFKMPQTLSCIDYFNAYISQAMEENIELVKEPECEGLRCKIGNCVPWEKTCDGVEDCRDGEDEERERCEEKRRNCEKSGGIGCPCGNTELRCRNGQCVGKDKFCDGIADCRDGSDEPEKCNCGEYLKLTMPNLVCDNIRHCWDKTDETDKECLCKDSSFQCWNTKTQNGPCVPHDFVCDGFNDCENGSDEKNCRIVKGHRNDPIGMGQVLRRSSGVWHSECFPSPIESTEEAVKICRTMNYINGAILSRSERTTYGDPLVPDYDPFFMVSLNNNKSLHMRKNKPLVSLGPATNVCHRAFVKCSSE</sequence>
<feature type="domain" description="Peptidase S1" evidence="17">
    <location>
        <begin position="933"/>
        <end position="1165"/>
    </location>
</feature>
<feature type="disulfide bond" evidence="13">
    <location>
        <begin position="1776"/>
        <end position="1794"/>
    </location>
</feature>
<dbReference type="EC" id="3.4.21.10" evidence="2"/>
<dbReference type="Pfam" id="PF00057">
    <property type="entry name" value="Ldl_recept_a"/>
    <property type="match status" value="3"/>
</dbReference>
<evidence type="ECO:0000256" key="2">
    <source>
        <dbReference type="ARBA" id="ARBA00012050"/>
    </source>
</evidence>
<feature type="disulfide bond" evidence="13">
    <location>
        <begin position="662"/>
        <end position="677"/>
    </location>
</feature>
<evidence type="ECO:0000256" key="3">
    <source>
        <dbReference type="ARBA" id="ARBA00017161"/>
    </source>
</evidence>
<dbReference type="CDD" id="cd00112">
    <property type="entry name" value="LDLa"/>
    <property type="match status" value="9"/>
</dbReference>
<evidence type="ECO:0000256" key="14">
    <source>
        <dbReference type="RuleBase" id="RU363034"/>
    </source>
</evidence>
<dbReference type="Gene3D" id="2.40.10.10">
    <property type="entry name" value="Trypsin-like serine proteases"/>
    <property type="match status" value="2"/>
</dbReference>
<dbReference type="PANTHER" id="PTHR24252:SF8">
    <property type="entry name" value="ACROSIN"/>
    <property type="match status" value="1"/>
</dbReference>
<evidence type="ECO:0000256" key="8">
    <source>
        <dbReference type="ARBA" id="ARBA00022820"/>
    </source>
</evidence>
<evidence type="ECO:0000256" key="13">
    <source>
        <dbReference type="PROSITE-ProRule" id="PRU00124"/>
    </source>
</evidence>
<evidence type="ECO:0000256" key="12">
    <source>
        <dbReference type="ARBA" id="ARBA00066707"/>
    </source>
</evidence>
<keyword evidence="10 13" id="KW-1015">Disulfide bond</keyword>
<dbReference type="InterPro" id="IPR018114">
    <property type="entry name" value="TRYPSIN_HIS"/>
</dbReference>
<dbReference type="InterPro" id="IPR002172">
    <property type="entry name" value="LDrepeatLR_classA_rpt"/>
</dbReference>
<feature type="disulfide bond" evidence="13">
    <location>
        <begin position="591"/>
        <end position="606"/>
    </location>
</feature>
<evidence type="ECO:0000313" key="18">
    <source>
        <dbReference type="EMBL" id="JAG83375.1"/>
    </source>
</evidence>
<feature type="disulfide bond" evidence="13">
    <location>
        <begin position="1822"/>
        <end position="1834"/>
    </location>
</feature>
<comment type="catalytic activity">
    <reaction evidence="1">
        <text>Preferential cleavage: Arg-|-Xaa, Lys-|-Xaa.</text>
        <dbReference type="EC" id="3.4.21.10"/>
    </reaction>
</comment>
<keyword evidence="5 14" id="KW-0645">Protease</keyword>
<evidence type="ECO:0000259" key="17">
    <source>
        <dbReference type="PROSITE" id="PS50240"/>
    </source>
</evidence>
<dbReference type="PROSITE" id="PS00134">
    <property type="entry name" value="TRYPSIN_HIS"/>
    <property type="match status" value="1"/>
</dbReference>
<name>A0A0C9QGD9_9HYME</name>
<keyword evidence="16" id="KW-0472">Membrane</keyword>
<dbReference type="PROSITE" id="PS00135">
    <property type="entry name" value="TRYPSIN_SER"/>
    <property type="match status" value="1"/>
</dbReference>
<dbReference type="PANTHER" id="PTHR24252">
    <property type="entry name" value="ACROSIN-RELATED"/>
    <property type="match status" value="1"/>
</dbReference>
<evidence type="ECO:0000256" key="4">
    <source>
        <dbReference type="ARBA" id="ARBA00022659"/>
    </source>
</evidence>
<evidence type="ECO:0000256" key="5">
    <source>
        <dbReference type="ARBA" id="ARBA00022670"/>
    </source>
</evidence>
<dbReference type="SUPFAM" id="SSF50494">
    <property type="entry name" value="Trypsin-like serine proteases"/>
    <property type="match status" value="2"/>
</dbReference>
<protein>
    <recommendedName>
        <fullName evidence="3">Acrosin</fullName>
        <ecNumber evidence="2">3.4.21.10</ecNumber>
        <ecNumber evidence="12">3.4.21.84</ecNumber>
    </recommendedName>
</protein>
<evidence type="ECO:0000256" key="16">
    <source>
        <dbReference type="SAM" id="Phobius"/>
    </source>
</evidence>
<dbReference type="SUPFAM" id="SSF57424">
    <property type="entry name" value="LDL receptor-like module"/>
    <property type="match status" value="8"/>
</dbReference>
<evidence type="ECO:0000256" key="15">
    <source>
        <dbReference type="SAM" id="MobiDB-lite"/>
    </source>
</evidence>
<dbReference type="InterPro" id="IPR033116">
    <property type="entry name" value="TRYPSIN_SER"/>
</dbReference>
<feature type="disulfide bond" evidence="13">
    <location>
        <begin position="1197"/>
        <end position="1212"/>
    </location>
</feature>
<proteinExistence type="predicted"/>
<dbReference type="InterPro" id="IPR001254">
    <property type="entry name" value="Trypsin_dom"/>
</dbReference>
<feature type="disulfide bond" evidence="13">
    <location>
        <begin position="1404"/>
        <end position="1419"/>
    </location>
</feature>
<feature type="domain" description="Peptidase S1" evidence="17">
    <location>
        <begin position="1532"/>
        <end position="1905"/>
    </location>
</feature>
<dbReference type="InterPro" id="IPR043504">
    <property type="entry name" value="Peptidase_S1_PA_chymotrypsin"/>
</dbReference>
<feature type="disulfide bond" evidence="13">
    <location>
        <begin position="1178"/>
        <end position="1190"/>
    </location>
</feature>
<dbReference type="Pfam" id="PF09342">
    <property type="entry name" value="DUF1986"/>
    <property type="match status" value="1"/>
</dbReference>
<comment type="caution">
    <text evidence="13">Lacks conserved residue(s) required for the propagation of feature annotation.</text>
</comment>
<keyword evidence="16" id="KW-1133">Transmembrane helix</keyword>
<keyword evidence="9 14" id="KW-0720">Serine protease</keyword>
<organism evidence="18">
    <name type="scientific">Fopius arisanus</name>
    <dbReference type="NCBI Taxonomy" id="64838"/>
    <lineage>
        <taxon>Eukaryota</taxon>
        <taxon>Metazoa</taxon>
        <taxon>Ecdysozoa</taxon>
        <taxon>Arthropoda</taxon>
        <taxon>Hexapoda</taxon>
        <taxon>Insecta</taxon>
        <taxon>Pterygota</taxon>
        <taxon>Neoptera</taxon>
        <taxon>Endopterygota</taxon>
        <taxon>Hymenoptera</taxon>
        <taxon>Apocrita</taxon>
        <taxon>Ichneumonoidea</taxon>
        <taxon>Braconidae</taxon>
        <taxon>Opiinae</taxon>
        <taxon>Fopius</taxon>
    </lineage>
</organism>
<dbReference type="Pfam" id="PF00089">
    <property type="entry name" value="Trypsin"/>
    <property type="match status" value="1"/>
</dbReference>
<feature type="disulfide bond" evidence="13">
    <location>
        <begin position="1829"/>
        <end position="1847"/>
    </location>
</feature>
<dbReference type="SMART" id="SM00192">
    <property type="entry name" value="LDLa"/>
    <property type="match status" value="8"/>
</dbReference>
<comment type="catalytic activity">
    <reaction evidence="11">
        <text>Selective cleavage of 103-Arg-|-Ser-104 and 124-Ile-|-Ile-125 bonds in Limulus clotting factor B to form activated factor B. Cleavage of -Pro-Arg-|-Xaa- bonds in synthetic substrates.</text>
        <dbReference type="EC" id="3.4.21.84"/>
    </reaction>
</comment>
<evidence type="ECO:0000256" key="10">
    <source>
        <dbReference type="ARBA" id="ARBA00023157"/>
    </source>
</evidence>
<dbReference type="GO" id="GO:0004252">
    <property type="term" value="F:serine-type endopeptidase activity"/>
    <property type="evidence" value="ECO:0007669"/>
    <property type="project" value="InterPro"/>
</dbReference>
<feature type="compositionally biased region" description="Polar residues" evidence="15">
    <location>
        <begin position="1"/>
        <end position="21"/>
    </location>
</feature>
<dbReference type="PROSITE" id="PS50068">
    <property type="entry name" value="LDLRA_2"/>
    <property type="match status" value="8"/>
</dbReference>
<dbReference type="GO" id="GO:0006508">
    <property type="term" value="P:proteolysis"/>
    <property type="evidence" value="ECO:0007669"/>
    <property type="project" value="UniProtKB-KW"/>
</dbReference>
<feature type="region of interest" description="Disordered" evidence="15">
    <location>
        <begin position="330"/>
        <end position="354"/>
    </location>
</feature>
<dbReference type="InterPro" id="IPR023415">
    <property type="entry name" value="LDLR_class-A_CS"/>
</dbReference>
<accession>A0A0C9QGD9</accession>
<dbReference type="InterPro" id="IPR015420">
    <property type="entry name" value="Peptidase_S1A_nudel"/>
</dbReference>
<evidence type="ECO:0000256" key="7">
    <source>
        <dbReference type="ARBA" id="ARBA00022801"/>
    </source>
</evidence>
<dbReference type="PROSITE" id="PS01209">
    <property type="entry name" value="LDLRA_1"/>
    <property type="match status" value="4"/>
</dbReference>
<feature type="transmembrane region" description="Helical" evidence="16">
    <location>
        <begin position="60"/>
        <end position="81"/>
    </location>
</feature>
<feature type="region of interest" description="Disordered" evidence="15">
    <location>
        <begin position="1"/>
        <end position="32"/>
    </location>
</feature>
<keyword evidence="7 14" id="KW-0378">Hydrolase</keyword>
<dbReference type="InterPro" id="IPR009003">
    <property type="entry name" value="Peptidase_S1_PA"/>
</dbReference>
<keyword evidence="4" id="KW-0768">Sushi</keyword>
<evidence type="ECO:0000256" key="9">
    <source>
        <dbReference type="ARBA" id="ARBA00022825"/>
    </source>
</evidence>
<evidence type="ECO:0000256" key="11">
    <source>
        <dbReference type="ARBA" id="ARBA00052079"/>
    </source>
</evidence>
<evidence type="ECO:0000256" key="6">
    <source>
        <dbReference type="ARBA" id="ARBA00022729"/>
    </source>
</evidence>
<dbReference type="CDD" id="cd00190">
    <property type="entry name" value="Tryp_SPc"/>
    <property type="match status" value="1"/>
</dbReference>
<dbReference type="PRINTS" id="PR00261">
    <property type="entry name" value="LDLRECEPTOR"/>
</dbReference>
<keyword evidence="8" id="KW-0353">Hemolymph clotting</keyword>
<gene>
    <name evidence="18" type="primary">ndl_0</name>
    <name evidence="18" type="ORF">g.16427</name>
</gene>
<feature type="disulfide bond" evidence="13">
    <location>
        <begin position="1366"/>
        <end position="1381"/>
    </location>
</feature>
<dbReference type="InterPro" id="IPR036055">
    <property type="entry name" value="LDL_receptor-like_sf"/>
</dbReference>
<evidence type="ECO:0000256" key="1">
    <source>
        <dbReference type="ARBA" id="ARBA00001656"/>
    </source>
</evidence>